<feature type="domain" description="UDENN FLCN/SMCR8-type" evidence="2">
    <location>
        <begin position="260"/>
        <end position="543"/>
    </location>
</feature>
<dbReference type="PROSITE" id="PS51834">
    <property type="entry name" value="DENN_FLCN_SMCR8"/>
    <property type="match status" value="1"/>
</dbReference>
<dbReference type="InterPro" id="IPR021713">
    <property type="entry name" value="Folliculin"/>
</dbReference>
<evidence type="ECO:0000256" key="1">
    <source>
        <dbReference type="SAM" id="MobiDB-lite"/>
    </source>
</evidence>
<keyword evidence="4" id="KW-1185">Reference proteome</keyword>
<feature type="region of interest" description="Disordered" evidence="1">
    <location>
        <begin position="1"/>
        <end position="44"/>
    </location>
</feature>
<comment type="caution">
    <text evidence="3">The sequence shown here is derived from an EMBL/GenBank/DDBJ whole genome shotgun (WGS) entry which is preliminary data.</text>
</comment>
<dbReference type="InterPro" id="IPR037520">
    <property type="entry name" value="Folliculin/SMCR8_longin"/>
</dbReference>
<feature type="compositionally biased region" description="Polar residues" evidence="1">
    <location>
        <begin position="427"/>
        <end position="449"/>
    </location>
</feature>
<feature type="compositionally biased region" description="Low complexity" evidence="1">
    <location>
        <begin position="221"/>
        <end position="231"/>
    </location>
</feature>
<gene>
    <name evidence="3" type="ORF">SEPCBS119000_000725</name>
</gene>
<feature type="region of interest" description="Disordered" evidence="1">
    <location>
        <begin position="171"/>
        <end position="267"/>
    </location>
</feature>
<dbReference type="Pfam" id="PF11704">
    <property type="entry name" value="Folliculin"/>
    <property type="match status" value="1"/>
</dbReference>
<feature type="compositionally biased region" description="Low complexity" evidence="1">
    <location>
        <begin position="17"/>
        <end position="41"/>
    </location>
</feature>
<dbReference type="EMBL" id="CAWUON010000005">
    <property type="protein sequence ID" value="CAK7263919.1"/>
    <property type="molecule type" value="Genomic_DNA"/>
</dbReference>
<evidence type="ECO:0000313" key="3">
    <source>
        <dbReference type="EMBL" id="CAK7263919.1"/>
    </source>
</evidence>
<feature type="compositionally biased region" description="Polar residues" evidence="1">
    <location>
        <begin position="113"/>
        <end position="137"/>
    </location>
</feature>
<dbReference type="PANTHER" id="PTHR31441:SF2">
    <property type="entry name" value="FOLLICULIN"/>
    <property type="match status" value="1"/>
</dbReference>
<organism evidence="3 4">
    <name type="scientific">Sporothrix epigloea</name>
    <dbReference type="NCBI Taxonomy" id="1892477"/>
    <lineage>
        <taxon>Eukaryota</taxon>
        <taxon>Fungi</taxon>
        <taxon>Dikarya</taxon>
        <taxon>Ascomycota</taxon>
        <taxon>Pezizomycotina</taxon>
        <taxon>Sordariomycetes</taxon>
        <taxon>Sordariomycetidae</taxon>
        <taxon>Ophiostomatales</taxon>
        <taxon>Ophiostomataceae</taxon>
        <taxon>Sporothrix</taxon>
    </lineage>
</organism>
<evidence type="ECO:0000259" key="2">
    <source>
        <dbReference type="PROSITE" id="PS51834"/>
    </source>
</evidence>
<feature type="region of interest" description="Disordered" evidence="1">
    <location>
        <begin position="425"/>
        <end position="453"/>
    </location>
</feature>
<feature type="compositionally biased region" description="Low complexity" evidence="1">
    <location>
        <begin position="250"/>
        <end position="267"/>
    </location>
</feature>
<reference evidence="3 4" key="1">
    <citation type="submission" date="2024-01" db="EMBL/GenBank/DDBJ databases">
        <authorList>
            <person name="Allen C."/>
            <person name="Tagirdzhanova G."/>
        </authorList>
    </citation>
    <scope>NUCLEOTIDE SEQUENCE [LARGE SCALE GENOMIC DNA]</scope>
    <source>
        <strain evidence="3 4">CBS 119000</strain>
    </source>
</reference>
<feature type="compositionally biased region" description="Basic and acidic residues" evidence="1">
    <location>
        <begin position="205"/>
        <end position="215"/>
    </location>
</feature>
<dbReference type="InterPro" id="IPR037521">
    <property type="entry name" value="FLCN/SMCR8_DENN"/>
</dbReference>
<dbReference type="PANTHER" id="PTHR31441">
    <property type="entry name" value="FOLLICULIN FAMILY MEMBER"/>
    <property type="match status" value="1"/>
</dbReference>
<evidence type="ECO:0000313" key="4">
    <source>
        <dbReference type="Proteomes" id="UP001642502"/>
    </source>
</evidence>
<name>A0ABP0D6T6_9PEZI</name>
<dbReference type="Proteomes" id="UP001642502">
    <property type="component" value="Unassembled WGS sequence"/>
</dbReference>
<feature type="region of interest" description="Disordered" evidence="1">
    <location>
        <begin position="61"/>
        <end position="137"/>
    </location>
</feature>
<feature type="compositionally biased region" description="Low complexity" evidence="1">
    <location>
        <begin position="80"/>
        <end position="91"/>
    </location>
</feature>
<proteinExistence type="predicted"/>
<protein>
    <recommendedName>
        <fullName evidence="2">UDENN FLCN/SMCR8-type domain-containing protein</fullName>
    </recommendedName>
</protein>
<accession>A0ABP0D6T6</accession>
<sequence>MVTEGQPVMCGPCNNHSGSDQTSATASAASSVTSDPSASFTDAAAMAEQVTDALQKVSLGQQDNHNLPPMTAGAGTDIGPTRSSTDTSTPRARLEESSPRRRLSRPSMSPREFSQQNWPQAQTRPSQSARSDAATSNFRKTYDDSVTKRAIPCDNCAMTLPSRKTVETAFSKDGTNDIDAQHKNATGGPDTRRSTLRTRVPCARVYDERPNDLSRHLFHPSSSASSSTSSDTESDDRLPARMYRNHRRTGTMTSVETSGSSTSSSASNLMSSHTHYLDYTSTHEPLSASAYCILRASCLRTLTLETLPRSSAAAGGMLVTSSQPTTPSPLANTSYFTSNPHSTPNASVAANGGSLFFGDPEAGYTTAHVFRVADRHARGHKRVYALIALNTHRERTAMKAFGFVSAAFNDLAAWIQQLADAEAERVVQQNESTGSAPPSGNRTSLSGTNPGFGLERTQHVPLPPIQPSAAVNNGGSSFLVAAGNGLSRRVGPGFVGFGGLGSSAGASLRARGLPEILGMPDFFIELHARFVRLLLELGMTLSK</sequence>